<feature type="binding site" evidence="8">
    <location>
        <position position="253"/>
    </location>
    <ligand>
        <name>ATP</name>
        <dbReference type="ChEBI" id="CHEBI:30616"/>
    </ligand>
</feature>
<feature type="binding site" evidence="8">
    <location>
        <begin position="332"/>
        <end position="337"/>
    </location>
    <ligand>
        <name>ATP</name>
        <dbReference type="ChEBI" id="CHEBI:30616"/>
    </ligand>
</feature>
<dbReference type="PROSITE" id="PS51510">
    <property type="entry name" value="PHOSPHAGEN_KINASE_C"/>
    <property type="match status" value="1"/>
</dbReference>
<organism evidence="13 14">
    <name type="scientific">Drosophila albomicans</name>
    <name type="common">Fruit fly</name>
    <dbReference type="NCBI Taxonomy" id="7291"/>
    <lineage>
        <taxon>Eukaryota</taxon>
        <taxon>Metazoa</taxon>
        <taxon>Ecdysozoa</taxon>
        <taxon>Arthropoda</taxon>
        <taxon>Hexapoda</taxon>
        <taxon>Insecta</taxon>
        <taxon>Pterygota</taxon>
        <taxon>Neoptera</taxon>
        <taxon>Endopterygota</taxon>
        <taxon>Diptera</taxon>
        <taxon>Brachycera</taxon>
        <taxon>Muscomorpha</taxon>
        <taxon>Ephydroidea</taxon>
        <taxon>Drosophilidae</taxon>
        <taxon>Drosophila</taxon>
    </lineage>
</organism>
<dbReference type="FunFam" id="3.30.590.10:FF:000006">
    <property type="entry name" value="Arginine kinase 1"/>
    <property type="match status" value="1"/>
</dbReference>
<keyword evidence="5 8" id="KW-0418">Kinase</keyword>
<dbReference type="SUPFAM" id="SSF55931">
    <property type="entry name" value="Glutamine synthetase/guanido kinase"/>
    <property type="match status" value="1"/>
</dbReference>
<feature type="domain" description="Phosphagen kinase C-terminal" evidence="12">
    <location>
        <begin position="143"/>
        <end position="379"/>
    </location>
</feature>
<dbReference type="RefSeq" id="XP_034107388.1">
    <property type="nucleotide sequence ID" value="XM_034251497.2"/>
</dbReference>
<gene>
    <name evidence="14" type="primary">LOC117570063</name>
</gene>
<sequence>MQCLRLRFRGILPRLVPIRYYAKKTDIPEDVMEEMEEGFINLCNSDSPSLLRKYLTRDLFDELKVKTTPTYKSNLLDCVRSGMYNFNSNVGIYAADPESYKTFAKLFDPIIEEYHGFKQGDKHPASCFGYGSDFPDLDPERKFILSTRIRCARSLDGFPFNPMLTHCDYAQLQTTICRAFDRLCGEFSGKYFAVCNMKEKVKEKLIADHYMFREDDPFLEQGMAFRYWPLGRGIFMNRQKTFIVWVNEEDHVRIISMEKGGDLGRVYERMIIGVESLAHEMKFAHDPHLGHINFCPTNLGTSIRASVHIKLPSISSEATVVDVAEKYSLQVRGTRGENSSPDNGIYDISNKRRMGVTEYQIITEMYNGIKAIIETECQAAMDMERIMKATAKDNMVLKGEEMQKIKRVDKCSPKKKPGDKKNRR</sequence>
<name>A0A6P8X6B9_DROAB</name>
<keyword evidence="3 8" id="KW-0808">Transferase</keyword>
<dbReference type="InterPro" id="IPR000749">
    <property type="entry name" value="ATP-guanido_PTrfase"/>
</dbReference>
<evidence type="ECO:0000256" key="8">
    <source>
        <dbReference type="PROSITE-ProRule" id="PRU00843"/>
    </source>
</evidence>
<keyword evidence="13" id="KW-1185">Reference proteome</keyword>
<dbReference type="Pfam" id="PF00217">
    <property type="entry name" value="ATP-gua_Ptrans"/>
    <property type="match status" value="1"/>
</dbReference>
<evidence type="ECO:0000259" key="12">
    <source>
        <dbReference type="PROSITE" id="PS51510"/>
    </source>
</evidence>
<dbReference type="AlphaFoldDB" id="A0A6P8X6B9"/>
<dbReference type="InterPro" id="IPR036802">
    <property type="entry name" value="ATP-guanido_PTrfase_N_sf"/>
</dbReference>
<dbReference type="InterPro" id="IPR022415">
    <property type="entry name" value="ATP-guanido_PTrfase_AS"/>
</dbReference>
<dbReference type="InterPro" id="IPR022413">
    <property type="entry name" value="ATP-guanido_PTrfase_N"/>
</dbReference>
<evidence type="ECO:0000256" key="7">
    <source>
        <dbReference type="PROSITE-ProRule" id="PRU00842"/>
    </source>
</evidence>
<protein>
    <recommendedName>
        <fullName evidence="2">arginine kinase</fullName>
        <ecNumber evidence="2">2.7.3.3</ecNumber>
    </recommendedName>
</protein>
<dbReference type="Proteomes" id="UP000515160">
    <property type="component" value="Chromosome 3"/>
</dbReference>
<keyword evidence="4 8" id="KW-0547">Nucleotide-binding</keyword>
<dbReference type="GO" id="GO:0004111">
    <property type="term" value="F:creatine kinase activity"/>
    <property type="evidence" value="ECO:0007669"/>
    <property type="project" value="InterPro"/>
</dbReference>
<dbReference type="GO" id="GO:0046314">
    <property type="term" value="P:phosphocreatine biosynthetic process"/>
    <property type="evidence" value="ECO:0007669"/>
    <property type="project" value="InterPro"/>
</dbReference>
<feature type="binding site" evidence="8">
    <location>
        <begin position="304"/>
        <end position="308"/>
    </location>
    <ligand>
        <name>ATP</name>
        <dbReference type="ChEBI" id="CHEBI:30616"/>
    </ligand>
</feature>
<evidence type="ECO:0000256" key="3">
    <source>
        <dbReference type="ARBA" id="ARBA00022679"/>
    </source>
</evidence>
<dbReference type="PANTHER" id="PTHR11547">
    <property type="entry name" value="ARGININE OR CREATINE KINASE"/>
    <property type="match status" value="1"/>
</dbReference>
<proteinExistence type="inferred from homology"/>
<evidence type="ECO:0000256" key="10">
    <source>
        <dbReference type="SAM" id="MobiDB-lite"/>
    </source>
</evidence>
<dbReference type="Gene3D" id="1.10.135.10">
    <property type="entry name" value="ATP:guanido phosphotransferase, N-terminal domain"/>
    <property type="match status" value="1"/>
</dbReference>
<dbReference type="GeneID" id="117570063"/>
<evidence type="ECO:0000259" key="11">
    <source>
        <dbReference type="PROSITE" id="PS51509"/>
    </source>
</evidence>
<dbReference type="EC" id="2.7.3.3" evidence="2"/>
<evidence type="ECO:0000256" key="1">
    <source>
        <dbReference type="ARBA" id="ARBA00006798"/>
    </source>
</evidence>
<dbReference type="PANTHER" id="PTHR11547:SF38">
    <property type="entry name" value="ARGININE KINASE 1-RELATED"/>
    <property type="match status" value="1"/>
</dbReference>
<evidence type="ECO:0000256" key="2">
    <source>
        <dbReference type="ARBA" id="ARBA00012230"/>
    </source>
</evidence>
<evidence type="ECO:0000256" key="5">
    <source>
        <dbReference type="ARBA" id="ARBA00022777"/>
    </source>
</evidence>
<dbReference type="OrthoDB" id="430219at2759"/>
<feature type="binding site" evidence="8">
    <location>
        <position position="209"/>
    </location>
    <ligand>
        <name>ATP</name>
        <dbReference type="ChEBI" id="CHEBI:30616"/>
    </ligand>
</feature>
<dbReference type="Pfam" id="PF02807">
    <property type="entry name" value="ATP-gua_PtransN"/>
    <property type="match status" value="1"/>
</dbReference>
<keyword evidence="6 8" id="KW-0067">ATP-binding</keyword>
<dbReference type="FunFam" id="1.10.135.10:FF:000003">
    <property type="entry name" value="Three-domain arginine kinase"/>
    <property type="match status" value="1"/>
</dbReference>
<dbReference type="GO" id="GO:0005615">
    <property type="term" value="C:extracellular space"/>
    <property type="evidence" value="ECO:0007669"/>
    <property type="project" value="TreeGrafter"/>
</dbReference>
<dbReference type="GO" id="GO:0005524">
    <property type="term" value="F:ATP binding"/>
    <property type="evidence" value="ECO:0007669"/>
    <property type="project" value="UniProtKB-UniRule"/>
</dbReference>
<feature type="binding site" evidence="8">
    <location>
        <begin position="146"/>
        <end position="150"/>
    </location>
    <ligand>
        <name>ATP</name>
        <dbReference type="ChEBI" id="CHEBI:30616"/>
    </ligand>
</feature>
<dbReference type="PROSITE" id="PS51509">
    <property type="entry name" value="PHOSPHAGEN_KINASE_N"/>
    <property type="match status" value="1"/>
</dbReference>
<comment type="similarity">
    <text evidence="1 7 9">Belongs to the ATP:guanido phosphotransferase family.</text>
</comment>
<dbReference type="PROSITE" id="PS00112">
    <property type="entry name" value="PHOSPHAGEN_KINASE"/>
    <property type="match status" value="1"/>
</dbReference>
<reference evidence="14" key="1">
    <citation type="submission" date="2025-08" db="UniProtKB">
        <authorList>
            <consortium name="RefSeq"/>
        </authorList>
    </citation>
    <scope>IDENTIFICATION</scope>
    <source>
        <strain evidence="14">15112-1751.03</strain>
        <tissue evidence="14">Whole Adult</tissue>
    </source>
</reference>
<evidence type="ECO:0000256" key="4">
    <source>
        <dbReference type="ARBA" id="ARBA00022741"/>
    </source>
</evidence>
<dbReference type="GO" id="GO:0004054">
    <property type="term" value="F:arginine kinase activity"/>
    <property type="evidence" value="ECO:0007669"/>
    <property type="project" value="UniProtKB-EC"/>
</dbReference>
<feature type="domain" description="Phosphagen kinase N-terminal" evidence="11">
    <location>
        <begin position="31"/>
        <end position="116"/>
    </location>
</feature>
<evidence type="ECO:0000313" key="13">
    <source>
        <dbReference type="Proteomes" id="UP000515160"/>
    </source>
</evidence>
<feature type="region of interest" description="Disordered" evidence="10">
    <location>
        <begin position="401"/>
        <end position="424"/>
    </location>
</feature>
<dbReference type="InterPro" id="IPR022414">
    <property type="entry name" value="ATP-guanido_PTrfase_cat"/>
</dbReference>
<evidence type="ECO:0000256" key="9">
    <source>
        <dbReference type="RuleBase" id="RU000505"/>
    </source>
</evidence>
<feature type="compositionally biased region" description="Basic residues" evidence="10">
    <location>
        <begin position="413"/>
        <end position="424"/>
    </location>
</feature>
<feature type="compositionally biased region" description="Basic and acidic residues" evidence="10">
    <location>
        <begin position="401"/>
        <end position="412"/>
    </location>
</feature>
<dbReference type="SUPFAM" id="SSF48034">
    <property type="entry name" value="Guanido kinase N-terminal domain"/>
    <property type="match status" value="1"/>
</dbReference>
<dbReference type="InterPro" id="IPR014746">
    <property type="entry name" value="Gln_synth/guanido_kin_cat_dom"/>
</dbReference>
<dbReference type="Gene3D" id="3.30.590.10">
    <property type="entry name" value="Glutamine synthetase/guanido kinase, catalytic domain"/>
    <property type="match status" value="1"/>
</dbReference>
<evidence type="ECO:0000256" key="6">
    <source>
        <dbReference type="ARBA" id="ARBA00022840"/>
    </source>
</evidence>
<evidence type="ECO:0000313" key="14">
    <source>
        <dbReference type="RefSeq" id="XP_034107388.1"/>
    </source>
</evidence>
<accession>A0A6P8X6B9</accession>